<gene>
    <name evidence="2" type="ORF">DSAG12_00763</name>
</gene>
<evidence type="ECO:0000256" key="1">
    <source>
        <dbReference type="SAM" id="Coils"/>
    </source>
</evidence>
<feature type="coiled-coil region" evidence="1">
    <location>
        <begin position="2"/>
        <end position="127"/>
    </location>
</feature>
<dbReference type="KEGG" id="psyt:DSAG12_00763"/>
<sequence>MNEQLATKLENIIQKLDIIKNKDDVIIQKDERIKDLTDKLVNISKEKDEALFSKIQMLKTHTSEKEQLNAQIMNLTQSLNENQTKIKKLKEKSRAAQDGLMGSSFEQDRLKKAVKEREEEISEIQEKVASVASGETGILYDLRISINHILGKIEDARRSLRLVVPDMKFLQENGIIEALEKLQDKTVVNIALAVDLIEDGPIVDTWKAKGWYVTNYTDKNLICVSSNGANVSIAYISEGIVSGFYTNIDDLVMIFNQAVMYPFVKGIKL</sequence>
<reference evidence="2 3" key="2">
    <citation type="journal article" date="2024" name="Int. J. Syst. Evol. Microbiol.">
        <title>Promethearchaeum syntrophicum gen. nov., sp. nov., an anaerobic, obligately syntrophic archaeon, the first isolate of the lineage 'Asgard' archaea, and proposal of the new archaeal phylum Promethearchaeota phyl. nov. and kingdom Promethearchaeati regn. nov.</title>
        <authorList>
            <person name="Imachi H."/>
            <person name="Nobu M.K."/>
            <person name="Kato S."/>
            <person name="Takaki Y."/>
            <person name="Miyazaki M."/>
            <person name="Miyata M."/>
            <person name="Ogawara M."/>
            <person name="Saito Y."/>
            <person name="Sakai S."/>
            <person name="Tahara Y.O."/>
            <person name="Takano Y."/>
            <person name="Tasumi E."/>
            <person name="Uematsu K."/>
            <person name="Yoshimura T."/>
            <person name="Itoh T."/>
            <person name="Ohkuma M."/>
            <person name="Takai K."/>
        </authorList>
    </citation>
    <scope>NUCLEOTIDE SEQUENCE [LARGE SCALE GENOMIC DNA]</scope>
    <source>
        <strain evidence="2 3">MK-D1</strain>
    </source>
</reference>
<dbReference type="AlphaFoldDB" id="A0A5B9D7G6"/>
<evidence type="ECO:0000313" key="2">
    <source>
        <dbReference type="EMBL" id="QEE14941.1"/>
    </source>
</evidence>
<keyword evidence="3" id="KW-1185">Reference proteome</keyword>
<evidence type="ECO:0000313" key="3">
    <source>
        <dbReference type="Proteomes" id="UP000321408"/>
    </source>
</evidence>
<dbReference type="Proteomes" id="UP000321408">
    <property type="component" value="Chromosome"/>
</dbReference>
<keyword evidence="1" id="KW-0175">Coiled coil</keyword>
<protein>
    <submittedName>
        <fullName evidence="2">Uncharacterized protein</fullName>
    </submittedName>
</protein>
<name>A0A5B9D7G6_9ARCH</name>
<accession>A0A5B9D7G6</accession>
<dbReference type="GeneID" id="41328765"/>
<proteinExistence type="predicted"/>
<reference evidence="2 3" key="1">
    <citation type="journal article" date="2020" name="Nature">
        <title>Isolation of an archaeon at the prokaryote-eukaryote interface.</title>
        <authorList>
            <person name="Imachi H."/>
            <person name="Nobu M.K."/>
            <person name="Nakahara N."/>
            <person name="Morono Y."/>
            <person name="Ogawara M."/>
            <person name="Takaki Y."/>
            <person name="Takano Y."/>
            <person name="Uematsu K."/>
            <person name="Ikuta T."/>
            <person name="Ito M."/>
            <person name="Matsui Y."/>
            <person name="Miyazaki M."/>
            <person name="Murata K."/>
            <person name="Saito Y."/>
            <person name="Sakai S."/>
            <person name="Song C."/>
            <person name="Tasumi E."/>
            <person name="Yamanaka Y."/>
            <person name="Yamaguchi T."/>
            <person name="Kamagata Y."/>
            <person name="Tamaki H."/>
            <person name="Takai K."/>
        </authorList>
    </citation>
    <scope>NUCLEOTIDE SEQUENCE [LARGE SCALE GENOMIC DNA]</scope>
    <source>
        <strain evidence="2 3">MK-D1</strain>
    </source>
</reference>
<organism evidence="2 3">
    <name type="scientific">Promethearchaeum syntrophicum</name>
    <dbReference type="NCBI Taxonomy" id="2594042"/>
    <lineage>
        <taxon>Archaea</taxon>
        <taxon>Promethearchaeati</taxon>
        <taxon>Promethearchaeota</taxon>
        <taxon>Promethearchaeia</taxon>
        <taxon>Promethearchaeales</taxon>
        <taxon>Promethearchaeaceae</taxon>
        <taxon>Promethearchaeum</taxon>
    </lineage>
</organism>
<dbReference type="RefSeq" id="WP_147661876.1">
    <property type="nucleotide sequence ID" value="NZ_CP042905.2"/>
</dbReference>
<dbReference type="EMBL" id="CP042905">
    <property type="protein sequence ID" value="QEE14941.1"/>
    <property type="molecule type" value="Genomic_DNA"/>
</dbReference>